<protein>
    <submittedName>
        <fullName evidence="2">AAA family ATPase domain-containing protein</fullName>
    </submittedName>
</protein>
<dbReference type="EMBL" id="CP061799">
    <property type="protein sequence ID" value="QTA81513.1"/>
    <property type="molecule type" value="Genomic_DNA"/>
</dbReference>
<name>A0A975B9U2_9BACT</name>
<dbReference type="Gene3D" id="3.40.50.300">
    <property type="entry name" value="P-loop containing nucleotide triphosphate hydrolases"/>
    <property type="match status" value="1"/>
</dbReference>
<proteinExistence type="predicted"/>
<evidence type="ECO:0000313" key="3">
    <source>
        <dbReference type="Proteomes" id="UP000663720"/>
    </source>
</evidence>
<keyword evidence="1" id="KW-0175">Coiled coil</keyword>
<evidence type="ECO:0000313" key="2">
    <source>
        <dbReference type="EMBL" id="QTA81513.1"/>
    </source>
</evidence>
<reference evidence="2" key="1">
    <citation type="journal article" date="2021" name="Microb. Physiol.">
        <title>Proteogenomic Insights into the Physiology of Marine, Sulfate-Reducing, Filamentous Desulfonema limicola and Desulfonema magnum.</title>
        <authorList>
            <person name="Schnaars V."/>
            <person name="Wohlbrand L."/>
            <person name="Scheve S."/>
            <person name="Hinrichs C."/>
            <person name="Reinhardt R."/>
            <person name="Rabus R."/>
        </authorList>
    </citation>
    <scope>NUCLEOTIDE SEQUENCE</scope>
    <source>
        <strain evidence="2">5ac10</strain>
    </source>
</reference>
<feature type="coiled-coil region" evidence="1">
    <location>
        <begin position="369"/>
        <end position="396"/>
    </location>
</feature>
<accession>A0A975B9U2</accession>
<dbReference type="RefSeq" id="WP_207687537.1">
    <property type="nucleotide sequence ID" value="NZ_CP061799.1"/>
</dbReference>
<organism evidence="2 3">
    <name type="scientific">Desulfonema limicola</name>
    <dbReference type="NCBI Taxonomy" id="45656"/>
    <lineage>
        <taxon>Bacteria</taxon>
        <taxon>Pseudomonadati</taxon>
        <taxon>Thermodesulfobacteriota</taxon>
        <taxon>Desulfobacteria</taxon>
        <taxon>Desulfobacterales</taxon>
        <taxon>Desulfococcaceae</taxon>
        <taxon>Desulfonema</taxon>
    </lineage>
</organism>
<keyword evidence="3" id="KW-1185">Reference proteome</keyword>
<gene>
    <name evidence="2" type="ORF">dnl_38500</name>
</gene>
<dbReference type="AlphaFoldDB" id="A0A975B9U2"/>
<evidence type="ECO:0000256" key="1">
    <source>
        <dbReference type="SAM" id="Coils"/>
    </source>
</evidence>
<dbReference type="InterPro" id="IPR027417">
    <property type="entry name" value="P-loop_NTPase"/>
</dbReference>
<dbReference type="KEGG" id="dli:dnl_38500"/>
<dbReference type="SUPFAM" id="SSF52540">
    <property type="entry name" value="P-loop containing nucleoside triphosphate hydrolases"/>
    <property type="match status" value="1"/>
</dbReference>
<dbReference type="Pfam" id="PF14516">
    <property type="entry name" value="AAA_35"/>
    <property type="match status" value="1"/>
</dbReference>
<dbReference type="Proteomes" id="UP000663720">
    <property type="component" value="Chromosome"/>
</dbReference>
<sequence length="529" mass="60658">MRTFHSYGPVDCEEHFCVPRKELVESCTSQIIGNPDKQGHYFTIWAPRQTGKTWLMRQVKKEVESCYSEKFLVGCLSVQGVIMEHNDLDEVFFRQLPRVIRDGGFQVEPEKPKTWDDWIDWFSKSRGLFDKPLILFIDEFDSLPLGIIDRLVTIFRDMYLKHENYMIHGLALIGVRAVLGVESTSGSPFNIQKSLHVPNLTKIEVENLFSQYQKQSGQKIAPGVIDKLYESTRGQPGLISWFGELITEKFNPGIEKNIDIDTWNYVYSRACRTEWNNTLLNMTAKVKKRYTQHVLELFINPEIEFSLRADWCSYLYLNGVIDAQDMMDSNNMPFQVCCFSSPFIQQNIYQALTNDLAGDSLPILALDPLDDLSDVLEKLELDLPALLSRYKDYLKRLKAKGLNPWKEQPRRSDLNLREAAGHFHIYAWLQNAVGRRCTVSPEFPTGNGRVDIWIKCHDKQGIIEVKSFKDLSELNRSKIQAARYAKKLGLNAVTLAVFIPVQDEDVIEKLSSVSEIEGVKVAAVVIGWG</sequence>